<dbReference type="AlphaFoldDB" id="A0A4R3VJ17"/>
<dbReference type="SMART" id="SM00530">
    <property type="entry name" value="HTH_XRE"/>
    <property type="match status" value="1"/>
</dbReference>
<evidence type="ECO:0000256" key="1">
    <source>
        <dbReference type="SAM" id="MobiDB-lite"/>
    </source>
</evidence>
<evidence type="ECO:0000259" key="2">
    <source>
        <dbReference type="PROSITE" id="PS50943"/>
    </source>
</evidence>
<dbReference type="GO" id="GO:0003677">
    <property type="term" value="F:DNA binding"/>
    <property type="evidence" value="ECO:0007669"/>
    <property type="project" value="InterPro"/>
</dbReference>
<dbReference type="Proteomes" id="UP000295110">
    <property type="component" value="Unassembled WGS sequence"/>
</dbReference>
<feature type="domain" description="HTH cro/C1-type" evidence="2">
    <location>
        <begin position="9"/>
        <end position="65"/>
    </location>
</feature>
<dbReference type="SUPFAM" id="SSF47413">
    <property type="entry name" value="lambda repressor-like DNA-binding domains"/>
    <property type="match status" value="1"/>
</dbReference>
<gene>
    <name evidence="3" type="ORF">EV671_1001136</name>
</gene>
<evidence type="ECO:0000313" key="4">
    <source>
        <dbReference type="Proteomes" id="UP000295110"/>
    </source>
</evidence>
<dbReference type="CDD" id="cd00093">
    <property type="entry name" value="HTH_XRE"/>
    <property type="match status" value="1"/>
</dbReference>
<dbReference type="PROSITE" id="PS50943">
    <property type="entry name" value="HTH_CROC1"/>
    <property type="match status" value="1"/>
</dbReference>
<organism evidence="3 4">
    <name type="scientific">Roseateles saccharophilus</name>
    <name type="common">Pseudomonas saccharophila</name>
    <dbReference type="NCBI Taxonomy" id="304"/>
    <lineage>
        <taxon>Bacteria</taxon>
        <taxon>Pseudomonadati</taxon>
        <taxon>Pseudomonadota</taxon>
        <taxon>Betaproteobacteria</taxon>
        <taxon>Burkholderiales</taxon>
        <taxon>Sphaerotilaceae</taxon>
        <taxon>Roseateles</taxon>
    </lineage>
</organism>
<accession>A0A4R3VJ17</accession>
<name>A0A4R3VJ17_ROSSA</name>
<protein>
    <submittedName>
        <fullName evidence="3">Helix-turn-helix protein</fullName>
    </submittedName>
</protein>
<sequence>MLAALGERVRLARLRRKLTTTTVAQRAGISRSSLYNVEAGDPGATLGTYLRVLAVLGLDKDIDRVAADDQVGRKLQDLQMDSPPKSGRTAAAIKRESAK</sequence>
<feature type="region of interest" description="Disordered" evidence="1">
    <location>
        <begin position="75"/>
        <end position="99"/>
    </location>
</feature>
<dbReference type="Pfam" id="PF13560">
    <property type="entry name" value="HTH_31"/>
    <property type="match status" value="1"/>
</dbReference>
<proteinExistence type="predicted"/>
<reference evidence="3 4" key="1">
    <citation type="submission" date="2019-03" db="EMBL/GenBank/DDBJ databases">
        <title>Genomic Encyclopedia of Type Strains, Phase IV (KMG-IV): sequencing the most valuable type-strain genomes for metagenomic binning, comparative biology and taxonomic classification.</title>
        <authorList>
            <person name="Goeker M."/>
        </authorList>
    </citation>
    <scope>NUCLEOTIDE SEQUENCE [LARGE SCALE GENOMIC DNA]</scope>
    <source>
        <strain evidence="3 4">DSM 654</strain>
    </source>
</reference>
<dbReference type="InterPro" id="IPR010982">
    <property type="entry name" value="Lambda_DNA-bd_dom_sf"/>
</dbReference>
<dbReference type="EMBL" id="SMBU01000001">
    <property type="protein sequence ID" value="TCV04381.1"/>
    <property type="molecule type" value="Genomic_DNA"/>
</dbReference>
<dbReference type="InterPro" id="IPR001387">
    <property type="entry name" value="Cro/C1-type_HTH"/>
</dbReference>
<evidence type="ECO:0000313" key="3">
    <source>
        <dbReference type="EMBL" id="TCV04381.1"/>
    </source>
</evidence>
<dbReference type="RefSeq" id="WP_243655525.1">
    <property type="nucleotide sequence ID" value="NZ_CBCSGL010000004.1"/>
</dbReference>
<keyword evidence="4" id="KW-1185">Reference proteome</keyword>
<dbReference type="Gene3D" id="1.10.260.40">
    <property type="entry name" value="lambda repressor-like DNA-binding domains"/>
    <property type="match status" value="1"/>
</dbReference>
<comment type="caution">
    <text evidence="3">The sequence shown here is derived from an EMBL/GenBank/DDBJ whole genome shotgun (WGS) entry which is preliminary data.</text>
</comment>